<keyword evidence="2" id="KW-1185">Reference proteome</keyword>
<dbReference type="OrthoDB" id="5968456at2759"/>
<accession>A0A3L8SP06</accession>
<name>A0A3L8SP06_CHLGU</name>
<organism evidence="1 2">
    <name type="scientific">Chloebia gouldiae</name>
    <name type="common">Gouldian finch</name>
    <name type="synonym">Erythrura gouldiae</name>
    <dbReference type="NCBI Taxonomy" id="44316"/>
    <lineage>
        <taxon>Eukaryota</taxon>
        <taxon>Metazoa</taxon>
        <taxon>Chordata</taxon>
        <taxon>Craniata</taxon>
        <taxon>Vertebrata</taxon>
        <taxon>Euteleostomi</taxon>
        <taxon>Archelosauria</taxon>
        <taxon>Archosauria</taxon>
        <taxon>Dinosauria</taxon>
        <taxon>Saurischia</taxon>
        <taxon>Theropoda</taxon>
        <taxon>Coelurosauria</taxon>
        <taxon>Aves</taxon>
        <taxon>Neognathae</taxon>
        <taxon>Neoaves</taxon>
        <taxon>Telluraves</taxon>
        <taxon>Australaves</taxon>
        <taxon>Passeriformes</taxon>
        <taxon>Passeroidea</taxon>
        <taxon>Passeridae</taxon>
        <taxon>Chloebia</taxon>
    </lineage>
</organism>
<evidence type="ECO:0000313" key="2">
    <source>
        <dbReference type="Proteomes" id="UP000276834"/>
    </source>
</evidence>
<dbReference type="AlphaFoldDB" id="A0A3L8SP06"/>
<dbReference type="Gene3D" id="2.60.40.10">
    <property type="entry name" value="Immunoglobulins"/>
    <property type="match status" value="1"/>
</dbReference>
<dbReference type="SUPFAM" id="SSF49265">
    <property type="entry name" value="Fibronectin type III"/>
    <property type="match status" value="1"/>
</dbReference>
<reference evidence="1 2" key="1">
    <citation type="journal article" date="2018" name="Proc. R. Soc. B">
        <title>A non-coding region near Follistatin controls head colour polymorphism in the Gouldian finch.</title>
        <authorList>
            <person name="Toomey M.B."/>
            <person name="Marques C.I."/>
            <person name="Andrade P."/>
            <person name="Araujo P.M."/>
            <person name="Sabatino S."/>
            <person name="Gazda M.A."/>
            <person name="Afonso S."/>
            <person name="Lopes R.J."/>
            <person name="Corbo J.C."/>
            <person name="Carneiro M."/>
        </authorList>
    </citation>
    <scope>NUCLEOTIDE SEQUENCE [LARGE SCALE GENOMIC DNA]</scope>
    <source>
        <strain evidence="1">Red01</strain>
        <tissue evidence="1">Muscle</tissue>
    </source>
</reference>
<dbReference type="InterPro" id="IPR003961">
    <property type="entry name" value="FN3_dom"/>
</dbReference>
<protein>
    <recommendedName>
        <fullName evidence="3">Fibronectin type-III domain-containing protein</fullName>
    </recommendedName>
</protein>
<dbReference type="EMBL" id="QUSF01000011">
    <property type="protein sequence ID" value="RLW05194.1"/>
    <property type="molecule type" value="Genomic_DNA"/>
</dbReference>
<sequence>MLIQPGDNEDLSSLYFRQEKMKNFLLAAIFFLVRDSCRCTAWDSPFCRQLPDWDNELVCYKELSEDLTCTWLPVPSAANTVNYTVYLKWNQIRKPFQRNTSSPSITIERKNLYMERLATIWIAVNYAHHTCTKGKNISVLPSKAGKCLSPSNINAYQITNQLIIKWDLPTAHTPYELRYREALTESTPWTVNCSFECCLHLFPCLPELMNKPRITYNVITQVSPGRRSVLLKWEVAQSENVLGYFVNVERIPNSCSHLPNHISLKDRKILVNLSMADYRVNISAYNEAGESPQAIYNVPEFSVTGIYLIHHNGGDIL</sequence>
<dbReference type="InterPro" id="IPR013783">
    <property type="entry name" value="Ig-like_fold"/>
</dbReference>
<gene>
    <name evidence="1" type="ORF">DV515_00005342</name>
</gene>
<dbReference type="CDD" id="cd00063">
    <property type="entry name" value="FN3"/>
    <property type="match status" value="1"/>
</dbReference>
<dbReference type="Proteomes" id="UP000276834">
    <property type="component" value="Unassembled WGS sequence"/>
</dbReference>
<proteinExistence type="predicted"/>
<evidence type="ECO:0008006" key="3">
    <source>
        <dbReference type="Google" id="ProtNLM"/>
    </source>
</evidence>
<evidence type="ECO:0000313" key="1">
    <source>
        <dbReference type="EMBL" id="RLW05194.1"/>
    </source>
</evidence>
<dbReference type="InterPro" id="IPR036116">
    <property type="entry name" value="FN3_sf"/>
</dbReference>
<comment type="caution">
    <text evidence="1">The sequence shown here is derived from an EMBL/GenBank/DDBJ whole genome shotgun (WGS) entry which is preliminary data.</text>
</comment>